<organism evidence="1">
    <name type="scientific">marine sediment metagenome</name>
    <dbReference type="NCBI Taxonomy" id="412755"/>
    <lineage>
        <taxon>unclassified sequences</taxon>
        <taxon>metagenomes</taxon>
        <taxon>ecological metagenomes</taxon>
    </lineage>
</organism>
<proteinExistence type="predicted"/>
<dbReference type="AlphaFoldDB" id="A0A0F9JM54"/>
<gene>
    <name evidence="1" type="ORF">LCGC14_1808390</name>
</gene>
<name>A0A0F9JM54_9ZZZZ</name>
<comment type="caution">
    <text evidence="1">The sequence shown here is derived from an EMBL/GenBank/DDBJ whole genome shotgun (WGS) entry which is preliminary data.</text>
</comment>
<accession>A0A0F9JM54</accession>
<reference evidence="1" key="1">
    <citation type="journal article" date="2015" name="Nature">
        <title>Complex archaea that bridge the gap between prokaryotes and eukaryotes.</title>
        <authorList>
            <person name="Spang A."/>
            <person name="Saw J.H."/>
            <person name="Jorgensen S.L."/>
            <person name="Zaremba-Niedzwiedzka K."/>
            <person name="Martijn J."/>
            <person name="Lind A.E."/>
            <person name="van Eijk R."/>
            <person name="Schleper C."/>
            <person name="Guy L."/>
            <person name="Ettema T.J."/>
        </authorList>
    </citation>
    <scope>NUCLEOTIDE SEQUENCE</scope>
</reference>
<sequence>MKTEVTIHPEYYCPCCGEPELYRDCQEELFGEPRTWWCRTCGAEFSFRFTRHGLPPGGFLIVPDPNPEDSRFTEEME</sequence>
<evidence type="ECO:0000313" key="1">
    <source>
        <dbReference type="EMBL" id="KKM00038.1"/>
    </source>
</evidence>
<dbReference type="EMBL" id="LAZR01017527">
    <property type="protein sequence ID" value="KKM00038.1"/>
    <property type="molecule type" value="Genomic_DNA"/>
</dbReference>
<protein>
    <submittedName>
        <fullName evidence="1">Uncharacterized protein</fullName>
    </submittedName>
</protein>